<dbReference type="Gene3D" id="2.40.50.100">
    <property type="match status" value="1"/>
</dbReference>
<keyword evidence="3" id="KW-0175">Coiled coil</keyword>
<dbReference type="GO" id="GO:0016020">
    <property type="term" value="C:membrane"/>
    <property type="evidence" value="ECO:0007669"/>
    <property type="project" value="InterPro"/>
</dbReference>
<dbReference type="Gene3D" id="2.40.420.20">
    <property type="match status" value="1"/>
</dbReference>
<comment type="similarity">
    <text evidence="1">Belongs to the membrane fusion protein (MFP) (TC 8.A.1) family.</text>
</comment>
<organism evidence="5">
    <name type="scientific">Mariniphaga anaerophila</name>
    <dbReference type="NCBI Taxonomy" id="1484053"/>
    <lineage>
        <taxon>Bacteria</taxon>
        <taxon>Pseudomonadati</taxon>
        <taxon>Bacteroidota</taxon>
        <taxon>Bacteroidia</taxon>
        <taxon>Marinilabiliales</taxon>
        <taxon>Prolixibacteraceae</taxon>
        <taxon>Mariniphaga</taxon>
    </lineage>
</organism>
<dbReference type="SUPFAM" id="SSF111369">
    <property type="entry name" value="HlyD-like secretion proteins"/>
    <property type="match status" value="1"/>
</dbReference>
<dbReference type="Proteomes" id="UP000886047">
    <property type="component" value="Unassembled WGS sequence"/>
</dbReference>
<dbReference type="InterPro" id="IPR051909">
    <property type="entry name" value="MFP_Cation_Efflux"/>
</dbReference>
<sequence length="471" mass="51732">HAHEAKLQLIAYNNDFEVFAEADPFSVGNNSGILTHFTWLDTFKPLRSGKVTVSLIVGTNGIRQTLDEPTREGIYAFALQPQFSGRGRIIFSVETEKGESEIIVDGISVFSDSHSAEHDAEDKEITSSSGVVFTKEQSWKTDFATDFPKREPFGQVIKTTALIKPTPGGEIVVSSKTNGIVSFPDNSVLEGKTVTAGQILFSVSGSELAENNIAVRFAEAKSNFEKAEADYNRLRELAEEKIISDRELRQAKNQYENAKAVYDNLENFSSGGQNVFSPMNGYIKQLFVSNGMYLEAGQPVLSIAQNNTLMLHADVQQKYLPVLDSIRSANIRTLHDNKTYSSQELNGRILSVGKSVHTNNFLIPVVLQIENKSGILTGSFVELYLKTVTNSQALTVPNTALLEEQGIYSVFVQVTPELFEKQEVKTGTTDGLKTEILHGLSKEDRIVTKGAVLVKLAQNTGALDAHSGHVH</sequence>
<dbReference type="GO" id="GO:0060003">
    <property type="term" value="P:copper ion export"/>
    <property type="evidence" value="ECO:0007669"/>
    <property type="project" value="TreeGrafter"/>
</dbReference>
<evidence type="ECO:0000256" key="2">
    <source>
        <dbReference type="ARBA" id="ARBA00022448"/>
    </source>
</evidence>
<dbReference type="PANTHER" id="PTHR30097">
    <property type="entry name" value="CATION EFFLUX SYSTEM PROTEIN CUSB"/>
    <property type="match status" value="1"/>
</dbReference>
<name>A0A831PK86_9BACT</name>
<reference evidence="5" key="1">
    <citation type="journal article" date="2020" name="mSystems">
        <title>Genome- and Community-Level Interaction Insights into Carbon Utilization and Element Cycling Functions of Hydrothermarchaeota in Hydrothermal Sediment.</title>
        <authorList>
            <person name="Zhou Z."/>
            <person name="Liu Y."/>
            <person name="Xu W."/>
            <person name="Pan J."/>
            <person name="Luo Z.H."/>
            <person name="Li M."/>
        </authorList>
    </citation>
    <scope>NUCLEOTIDE SEQUENCE [LARGE SCALE GENOMIC DNA]</scope>
    <source>
        <strain evidence="5">SpSt-1217</strain>
    </source>
</reference>
<feature type="non-terminal residue" evidence="5">
    <location>
        <position position="1"/>
    </location>
</feature>
<dbReference type="GO" id="GO:0015679">
    <property type="term" value="P:plasma membrane copper ion transport"/>
    <property type="evidence" value="ECO:0007669"/>
    <property type="project" value="TreeGrafter"/>
</dbReference>
<dbReference type="AlphaFoldDB" id="A0A831PK86"/>
<dbReference type="GO" id="GO:0022857">
    <property type="term" value="F:transmembrane transporter activity"/>
    <property type="evidence" value="ECO:0007669"/>
    <property type="project" value="InterPro"/>
</dbReference>
<dbReference type="Gene3D" id="2.40.30.170">
    <property type="match status" value="1"/>
</dbReference>
<comment type="caution">
    <text evidence="5">The sequence shown here is derived from an EMBL/GenBank/DDBJ whole genome shotgun (WGS) entry which is preliminary data.</text>
</comment>
<dbReference type="Gene3D" id="1.10.287.470">
    <property type="entry name" value="Helix hairpin bin"/>
    <property type="match status" value="1"/>
</dbReference>
<feature type="coiled-coil region" evidence="3">
    <location>
        <begin position="217"/>
        <end position="268"/>
    </location>
</feature>
<evidence type="ECO:0000259" key="4">
    <source>
        <dbReference type="Pfam" id="PF25975"/>
    </source>
</evidence>
<evidence type="ECO:0000256" key="1">
    <source>
        <dbReference type="ARBA" id="ARBA00009477"/>
    </source>
</evidence>
<dbReference type="PANTHER" id="PTHR30097:SF4">
    <property type="entry name" value="SLR6042 PROTEIN"/>
    <property type="match status" value="1"/>
</dbReference>
<dbReference type="Pfam" id="PF25975">
    <property type="entry name" value="CzcB_C"/>
    <property type="match status" value="1"/>
</dbReference>
<gene>
    <name evidence="5" type="ORF">ENN90_13490</name>
</gene>
<accession>A0A831PK86</accession>
<dbReference type="GO" id="GO:0030313">
    <property type="term" value="C:cell envelope"/>
    <property type="evidence" value="ECO:0007669"/>
    <property type="project" value="TreeGrafter"/>
</dbReference>
<dbReference type="InterPro" id="IPR058649">
    <property type="entry name" value="CzcB_C"/>
</dbReference>
<evidence type="ECO:0000313" key="5">
    <source>
        <dbReference type="EMBL" id="HDR52609.1"/>
    </source>
</evidence>
<dbReference type="EMBL" id="DSDK01000755">
    <property type="protein sequence ID" value="HDR52609.1"/>
    <property type="molecule type" value="Genomic_DNA"/>
</dbReference>
<keyword evidence="2" id="KW-0813">Transport</keyword>
<protein>
    <submittedName>
        <fullName evidence="5">Efflux RND transporter periplasmic adaptor subunit</fullName>
    </submittedName>
</protein>
<feature type="domain" description="CzcB-like C-terminal circularly permuted SH3-like" evidence="4">
    <location>
        <begin position="394"/>
        <end position="455"/>
    </location>
</feature>
<proteinExistence type="inferred from homology"/>
<dbReference type="InterPro" id="IPR006143">
    <property type="entry name" value="RND_pump_MFP"/>
</dbReference>
<dbReference type="NCBIfam" id="TIGR01730">
    <property type="entry name" value="RND_mfp"/>
    <property type="match status" value="1"/>
</dbReference>
<evidence type="ECO:0000256" key="3">
    <source>
        <dbReference type="SAM" id="Coils"/>
    </source>
</evidence>
<dbReference type="FunFam" id="2.40.420.20:FF:000006">
    <property type="entry name" value="RND family efflux transporter MFP subunit"/>
    <property type="match status" value="1"/>
</dbReference>